<dbReference type="GO" id="GO:0008270">
    <property type="term" value="F:zinc ion binding"/>
    <property type="evidence" value="ECO:0007669"/>
    <property type="project" value="UniProtKB-KW"/>
</dbReference>
<feature type="region of interest" description="Disordered" evidence="4">
    <location>
        <begin position="113"/>
        <end position="143"/>
    </location>
</feature>
<evidence type="ECO:0000256" key="2">
    <source>
        <dbReference type="ARBA" id="ARBA00022771"/>
    </source>
</evidence>
<dbReference type="InterPro" id="IPR051591">
    <property type="entry name" value="UPF0224_FAM112_RNA_Proc"/>
</dbReference>
<dbReference type="Proteomes" id="UP000091820">
    <property type="component" value="Unassembled WGS sequence"/>
</dbReference>
<dbReference type="PROSITE" id="PS51800">
    <property type="entry name" value="ZF_CHHC_U11_48K"/>
    <property type="match status" value="2"/>
</dbReference>
<dbReference type="InterPro" id="IPR036236">
    <property type="entry name" value="Znf_C2H2_sf"/>
</dbReference>
<dbReference type="VEuPathDB" id="VectorBase:GBRI033686"/>
<evidence type="ECO:0000256" key="4">
    <source>
        <dbReference type="SAM" id="MobiDB-lite"/>
    </source>
</evidence>
<dbReference type="PANTHER" id="PTHR21402">
    <property type="entry name" value="GAMETOCYTE SPECIFIC FACTOR 1-RELATED"/>
    <property type="match status" value="1"/>
</dbReference>
<evidence type="ECO:0000313" key="7">
    <source>
        <dbReference type="Proteomes" id="UP000091820"/>
    </source>
</evidence>
<reference evidence="6" key="2">
    <citation type="submission" date="2020-05" db="UniProtKB">
        <authorList>
            <consortium name="EnsemblMetazoa"/>
        </authorList>
    </citation>
    <scope>IDENTIFICATION</scope>
    <source>
        <strain evidence="6">IAEA</strain>
    </source>
</reference>
<keyword evidence="2" id="KW-0863">Zinc-finger</keyword>
<dbReference type="AlphaFoldDB" id="A0A1A9WV75"/>
<evidence type="ECO:0000256" key="3">
    <source>
        <dbReference type="ARBA" id="ARBA00022833"/>
    </source>
</evidence>
<feature type="domain" description="CHHC U11-48K-type" evidence="5">
    <location>
        <begin position="36"/>
        <end position="63"/>
    </location>
</feature>
<keyword evidence="7" id="KW-1185">Reference proteome</keyword>
<evidence type="ECO:0000259" key="5">
    <source>
        <dbReference type="PROSITE" id="PS51800"/>
    </source>
</evidence>
<evidence type="ECO:0000256" key="1">
    <source>
        <dbReference type="ARBA" id="ARBA00022723"/>
    </source>
</evidence>
<reference evidence="7" key="1">
    <citation type="submission" date="2014-03" db="EMBL/GenBank/DDBJ databases">
        <authorList>
            <person name="Aksoy S."/>
            <person name="Warren W."/>
            <person name="Wilson R.K."/>
        </authorList>
    </citation>
    <scope>NUCLEOTIDE SEQUENCE [LARGE SCALE GENOMIC DNA]</scope>
    <source>
        <strain evidence="7">IAEA</strain>
    </source>
</reference>
<dbReference type="PANTHER" id="PTHR21402:SF5">
    <property type="entry name" value="GAMETOCYTE SPECIFIC FACTOR 1"/>
    <property type="match status" value="1"/>
</dbReference>
<organism evidence="6 7">
    <name type="scientific">Glossina brevipalpis</name>
    <dbReference type="NCBI Taxonomy" id="37001"/>
    <lineage>
        <taxon>Eukaryota</taxon>
        <taxon>Metazoa</taxon>
        <taxon>Ecdysozoa</taxon>
        <taxon>Arthropoda</taxon>
        <taxon>Hexapoda</taxon>
        <taxon>Insecta</taxon>
        <taxon>Pterygota</taxon>
        <taxon>Neoptera</taxon>
        <taxon>Endopterygota</taxon>
        <taxon>Diptera</taxon>
        <taxon>Brachycera</taxon>
        <taxon>Muscomorpha</taxon>
        <taxon>Hippoboscoidea</taxon>
        <taxon>Glossinidae</taxon>
        <taxon>Glossina</taxon>
    </lineage>
</organism>
<dbReference type="Pfam" id="PF05253">
    <property type="entry name" value="zf-U11-48K"/>
    <property type="match status" value="2"/>
</dbReference>
<sequence>MTEYVQCPYERSHRIVESRMQYHLGRCRRNHLDVPKVICPFNVTHVLNEPELEFHVKICSDRKKFEVFCNVDKVPTKMATPPPVPKYESMENWDDEPAVATYNPTQYASEAPVLRTLNGATPSERKQFRERERLRLLHHDERK</sequence>
<accession>A0A1A9WV75</accession>
<protein>
    <recommendedName>
        <fullName evidence="5">CHHC U11-48K-type domain-containing protein</fullName>
    </recommendedName>
</protein>
<evidence type="ECO:0000313" key="6">
    <source>
        <dbReference type="EnsemblMetazoa" id="GBRI033686-PA"/>
    </source>
</evidence>
<proteinExistence type="predicted"/>
<feature type="domain" description="CHHC U11-48K-type" evidence="5">
    <location>
        <begin position="4"/>
        <end position="31"/>
    </location>
</feature>
<dbReference type="EnsemblMetazoa" id="GBRI033686-RA">
    <property type="protein sequence ID" value="GBRI033686-PA"/>
    <property type="gene ID" value="GBRI033686"/>
</dbReference>
<dbReference type="SUPFAM" id="SSF57667">
    <property type="entry name" value="beta-beta-alpha zinc fingers"/>
    <property type="match status" value="1"/>
</dbReference>
<name>A0A1A9WV75_9MUSC</name>
<feature type="compositionally biased region" description="Basic and acidic residues" evidence="4">
    <location>
        <begin position="123"/>
        <end position="143"/>
    </location>
</feature>
<keyword evidence="3" id="KW-0862">Zinc</keyword>
<keyword evidence="1" id="KW-0479">Metal-binding</keyword>
<dbReference type="InterPro" id="IPR022776">
    <property type="entry name" value="TRM13/UPF0224_CHHC_Znf_dom"/>
</dbReference>